<dbReference type="PANTHER" id="PTHR22599">
    <property type="entry name" value="MPS ONE BINDER KINASE ACTIVATOR-LIKE MOB"/>
    <property type="match status" value="1"/>
</dbReference>
<evidence type="ECO:0000313" key="2">
    <source>
        <dbReference type="EMBL" id="KAJ1969463.1"/>
    </source>
</evidence>
<feature type="binding site" evidence="1">
    <location>
        <position position="66"/>
    </location>
    <ligand>
        <name>Zn(2+)</name>
        <dbReference type="ChEBI" id="CHEBI:29105"/>
    </ligand>
</feature>
<comment type="caution">
    <text evidence="2">The sequence shown here is derived from an EMBL/GenBank/DDBJ whole genome shotgun (WGS) entry which is preliminary data.</text>
</comment>
<evidence type="ECO:0000313" key="3">
    <source>
        <dbReference type="Proteomes" id="UP001150925"/>
    </source>
</evidence>
<feature type="binding site" evidence="1">
    <location>
        <position position="71"/>
    </location>
    <ligand>
        <name>Zn(2+)</name>
        <dbReference type="ChEBI" id="CHEBI:29105"/>
    </ligand>
</feature>
<evidence type="ECO:0000256" key="1">
    <source>
        <dbReference type="PIRSR" id="PIRSR605301-1"/>
    </source>
</evidence>
<keyword evidence="3" id="KW-1185">Reference proteome</keyword>
<sequence>MKSPDDSDSPFGAREYLQAHVAKHPEDIETLVALPKGVSRNVWIYEHMRLACIELNYFVGYLHIECTEESCPEMVLSDWRFLCAAHRPPRSCTALYYIVHTLDQAISILTDVDQFPLLASIPDHSLKVLKDMARRLDRIFMHAYTMHPTTFHKFENHYHTYSRFARLMQSYELVAENHLTHPEFTRRYANS</sequence>
<organism evidence="2 3">
    <name type="scientific">Dispira parvispora</name>
    <dbReference type="NCBI Taxonomy" id="1520584"/>
    <lineage>
        <taxon>Eukaryota</taxon>
        <taxon>Fungi</taxon>
        <taxon>Fungi incertae sedis</taxon>
        <taxon>Zoopagomycota</taxon>
        <taxon>Kickxellomycotina</taxon>
        <taxon>Dimargaritomycetes</taxon>
        <taxon>Dimargaritales</taxon>
        <taxon>Dimargaritaceae</taxon>
        <taxon>Dispira</taxon>
    </lineage>
</organism>
<feature type="binding site" evidence="1">
    <location>
        <position position="142"/>
    </location>
    <ligand>
        <name>Zn(2+)</name>
        <dbReference type="ChEBI" id="CHEBI:29105"/>
    </ligand>
</feature>
<name>A0A9W8E4T9_9FUNG</name>
<keyword evidence="1" id="KW-0479">Metal-binding</keyword>
<keyword evidence="1" id="KW-0862">Zinc</keyword>
<accession>A0A9W8E4T9</accession>
<dbReference type="Gene3D" id="1.20.140.30">
    <property type="entry name" value="MOB kinase activator"/>
    <property type="match status" value="1"/>
</dbReference>
<dbReference type="OrthoDB" id="10262609at2759"/>
<evidence type="ECO:0008006" key="4">
    <source>
        <dbReference type="Google" id="ProtNLM"/>
    </source>
</evidence>
<feature type="binding site" evidence="1">
    <location>
        <position position="147"/>
    </location>
    <ligand>
        <name>Zn(2+)</name>
        <dbReference type="ChEBI" id="CHEBI:29105"/>
    </ligand>
</feature>
<dbReference type="AlphaFoldDB" id="A0A9W8E4T9"/>
<dbReference type="Pfam" id="PF03637">
    <property type="entry name" value="Mob1_phocein"/>
    <property type="match status" value="1"/>
</dbReference>
<dbReference type="SUPFAM" id="SSF101152">
    <property type="entry name" value="Mob1/phocein"/>
    <property type="match status" value="1"/>
</dbReference>
<proteinExistence type="predicted"/>
<gene>
    <name evidence="2" type="ORF">IWQ62_000605</name>
</gene>
<dbReference type="InterPro" id="IPR036703">
    <property type="entry name" value="MOB_kinase_act_sf"/>
</dbReference>
<dbReference type="InterPro" id="IPR005301">
    <property type="entry name" value="MOB_kinase_act_fam"/>
</dbReference>
<dbReference type="Proteomes" id="UP001150925">
    <property type="component" value="Unassembled WGS sequence"/>
</dbReference>
<reference evidence="2" key="1">
    <citation type="submission" date="2022-07" db="EMBL/GenBank/DDBJ databases">
        <title>Phylogenomic reconstructions and comparative analyses of Kickxellomycotina fungi.</title>
        <authorList>
            <person name="Reynolds N.K."/>
            <person name="Stajich J.E."/>
            <person name="Barry K."/>
            <person name="Grigoriev I.V."/>
            <person name="Crous P."/>
            <person name="Smith M.E."/>
        </authorList>
    </citation>
    <scope>NUCLEOTIDE SEQUENCE</scope>
    <source>
        <strain evidence="2">RSA 1196</strain>
    </source>
</reference>
<dbReference type="EMBL" id="JANBPY010000056">
    <property type="protein sequence ID" value="KAJ1969463.1"/>
    <property type="molecule type" value="Genomic_DNA"/>
</dbReference>
<dbReference type="SMART" id="SM01388">
    <property type="entry name" value="Mob1_phocein"/>
    <property type="match status" value="1"/>
</dbReference>
<protein>
    <recommendedName>
        <fullName evidence="4">Mob1/phocein</fullName>
    </recommendedName>
</protein>